<sequence length="343" mass="40648">MNRSDNPKYDGTIHPEEWVKQIQLRFYDKNNENIRNEQEFVNYCKLLIHPSIKILPETNSIIGLVNDLKTDISYNIFKKSIKRKLQFNYSISKNKHETLKFLNHFQQLLYEGEITEFGEQKKIFLNTLQKESIQHAFISHKFDKINSMEELFKYFYESFVEELKIIKNGSYIALKHVATGKYLTSDNDLVFAGSTIKDLNSVWIISEKQESTRYNQLGKFLTVFYGDLFDLKNKKNDLRLYVSNYGKSPATKHRQVSCKDESELWHCMSTNYENPPYVRNKDIINLQSNRIVLRSHEFTFNHFGETYQEVVGHKERIGGNDEWCIEIIELDNDSNKLNNYGYY</sequence>
<evidence type="ECO:0008006" key="3">
    <source>
        <dbReference type="Google" id="ProtNLM"/>
    </source>
</evidence>
<dbReference type="EMBL" id="QKYT01000377">
    <property type="protein sequence ID" value="RIA86204.1"/>
    <property type="molecule type" value="Genomic_DNA"/>
</dbReference>
<name>A0A397SU27_9GLOM</name>
<dbReference type="Proteomes" id="UP000265703">
    <property type="component" value="Unassembled WGS sequence"/>
</dbReference>
<accession>A0A397SU27</accession>
<keyword evidence="2" id="KW-1185">Reference proteome</keyword>
<evidence type="ECO:0000313" key="1">
    <source>
        <dbReference type="EMBL" id="RIA86204.1"/>
    </source>
</evidence>
<organism evidence="1 2">
    <name type="scientific">Glomus cerebriforme</name>
    <dbReference type="NCBI Taxonomy" id="658196"/>
    <lineage>
        <taxon>Eukaryota</taxon>
        <taxon>Fungi</taxon>
        <taxon>Fungi incertae sedis</taxon>
        <taxon>Mucoromycota</taxon>
        <taxon>Glomeromycotina</taxon>
        <taxon>Glomeromycetes</taxon>
        <taxon>Glomerales</taxon>
        <taxon>Glomeraceae</taxon>
        <taxon>Glomus</taxon>
    </lineage>
</organism>
<dbReference type="InterPro" id="IPR036300">
    <property type="entry name" value="MIR_dom_sf"/>
</dbReference>
<protein>
    <recommendedName>
        <fullName evidence="3">MIR domain-containing protein</fullName>
    </recommendedName>
</protein>
<gene>
    <name evidence="1" type="ORF">C1645_342737</name>
</gene>
<dbReference type="SUPFAM" id="SSF82109">
    <property type="entry name" value="MIR domain"/>
    <property type="match status" value="2"/>
</dbReference>
<dbReference type="Gene3D" id="2.80.10.50">
    <property type="match status" value="1"/>
</dbReference>
<reference evidence="1 2" key="1">
    <citation type="submission" date="2018-06" db="EMBL/GenBank/DDBJ databases">
        <title>Comparative genomics reveals the genomic features of Rhizophagus irregularis, R. cerebriforme, R. diaphanum and Gigaspora rosea, and their symbiotic lifestyle signature.</title>
        <authorList>
            <person name="Morin E."/>
            <person name="San Clemente H."/>
            <person name="Chen E.C.H."/>
            <person name="De La Providencia I."/>
            <person name="Hainaut M."/>
            <person name="Kuo A."/>
            <person name="Kohler A."/>
            <person name="Murat C."/>
            <person name="Tang N."/>
            <person name="Roy S."/>
            <person name="Loubradou J."/>
            <person name="Henrissat B."/>
            <person name="Grigoriev I.V."/>
            <person name="Corradi N."/>
            <person name="Roux C."/>
            <person name="Martin F.M."/>
        </authorList>
    </citation>
    <scope>NUCLEOTIDE SEQUENCE [LARGE SCALE GENOMIC DNA]</scope>
    <source>
        <strain evidence="1 2">DAOM 227022</strain>
    </source>
</reference>
<dbReference type="CDD" id="cd23263">
    <property type="entry name" value="beta-trefoil_MIR"/>
    <property type="match status" value="1"/>
</dbReference>
<dbReference type="AlphaFoldDB" id="A0A397SU27"/>
<evidence type="ECO:0000313" key="2">
    <source>
        <dbReference type="Proteomes" id="UP000265703"/>
    </source>
</evidence>
<proteinExistence type="predicted"/>
<dbReference type="OrthoDB" id="2327184at2759"/>
<comment type="caution">
    <text evidence="1">The sequence shown here is derived from an EMBL/GenBank/DDBJ whole genome shotgun (WGS) entry which is preliminary data.</text>
</comment>